<dbReference type="InterPro" id="IPR026866">
    <property type="entry name" value="CR006_AAA"/>
</dbReference>
<accession>A0A0F3HPW2</accession>
<gene>
    <name evidence="3" type="ORF">TZ96_00063</name>
</gene>
<sequence>MIEQITNLSRKSFKDYTTPPNFFKKKNILFGYNGRGKSSLALGIIDTFKASVKSETSYRLFNKDYVKDTLLLNDTVSIIKGVRVTFSKNDASIAKTIKDLETQKVDVKTLKSSISDKKNNLRIEIDTIHDSNKGKAKINKRKATLGPIEVFNLYIEDLKRAREINSSDEFIASFEPDSESFEKIKQNILSSSFPQLKITKFTNEDKKFLKDVLEKSYEDIKEIPTLELLHWLEQGIELHKDAEHYCLFCQNSFTLDDVKQRVKEYKENEKQKDIERLEKIKGVLKYNLSLLKDENKLKSQLNLINIESGIIEEIINSDNVSRLAELASTIESKIQDMSTTYSFTDSISKFELKVDSVADKIRKGYRDKIKELDDTINNIEILTKGKICLSLVKNNFMLKLIELIREKRELLEIEKRNEQIDSEINKLKEKQSKYTDFMEFLNYVLKNLGIQIKLILEDKNYYLQHTIEECKLTVDDISEGEKNLLSLLYFYFELYNDNKQTKLKKEIELIVVDDPISSLDDANKFYVLEIIKKLLSEKKIQIFVLTHSWDDFCNMSYHFKNNTDAKLFEIYKEPTQQFQSAVRECATNVSPYKKLFIELYELSLKDLNSLNDCDIYHAANSMRRVFEEFLNFKKPNLLPQKTNQKEIEDIFEKATGQHMGNNRKQELGSFLSFINVLSHRPIKSDEILNNSKFIMKFIQQVDKIHFESMRRLDR</sequence>
<protein>
    <recommendedName>
        <fullName evidence="2">Protein CR006 P-loop domain-containing protein</fullName>
    </recommendedName>
</protein>
<evidence type="ECO:0000313" key="3">
    <source>
        <dbReference type="EMBL" id="KJU96062.1"/>
    </source>
</evidence>
<proteinExistence type="predicted"/>
<dbReference type="PATRIC" id="fig|28037.218.peg.60"/>
<dbReference type="RefSeq" id="WP_045762439.1">
    <property type="nucleotide sequence ID" value="NZ_JYOV01000002.1"/>
</dbReference>
<feature type="domain" description="Protein CR006 P-loop" evidence="2">
    <location>
        <begin position="21"/>
        <end position="691"/>
    </location>
</feature>
<reference evidence="3 4" key="1">
    <citation type="submission" date="2015-02" db="EMBL/GenBank/DDBJ databases">
        <title>Evolution of amylase-binding proteins of oral streptococcal species.</title>
        <authorList>
            <person name="Haase E.M."/>
        </authorList>
    </citation>
    <scope>NUCLEOTIDE SEQUENCE [LARGE SCALE GENOMIC DNA]</scope>
    <source>
        <strain evidence="3 4">UC6950A</strain>
    </source>
</reference>
<comment type="caution">
    <text evidence="3">The sequence shown here is derived from an EMBL/GenBank/DDBJ whole genome shotgun (WGS) entry which is preliminary data.</text>
</comment>
<dbReference type="EMBL" id="JYOV01000002">
    <property type="protein sequence ID" value="KJU96062.1"/>
    <property type="molecule type" value="Genomic_DNA"/>
</dbReference>
<keyword evidence="1" id="KW-0175">Coiled coil</keyword>
<evidence type="ECO:0000313" key="4">
    <source>
        <dbReference type="Proteomes" id="UP000033405"/>
    </source>
</evidence>
<dbReference type="Pfam" id="PF13166">
    <property type="entry name" value="AAA_13"/>
    <property type="match status" value="1"/>
</dbReference>
<organism evidence="3 4">
    <name type="scientific">Streptococcus infantis</name>
    <dbReference type="NCBI Taxonomy" id="68892"/>
    <lineage>
        <taxon>Bacteria</taxon>
        <taxon>Bacillati</taxon>
        <taxon>Bacillota</taxon>
        <taxon>Bacilli</taxon>
        <taxon>Lactobacillales</taxon>
        <taxon>Streptococcaceae</taxon>
        <taxon>Streptococcus</taxon>
    </lineage>
</organism>
<evidence type="ECO:0000259" key="2">
    <source>
        <dbReference type="Pfam" id="PF13166"/>
    </source>
</evidence>
<dbReference type="InterPro" id="IPR027417">
    <property type="entry name" value="P-loop_NTPase"/>
</dbReference>
<dbReference type="Proteomes" id="UP000033405">
    <property type="component" value="Unassembled WGS sequence"/>
</dbReference>
<feature type="coiled-coil region" evidence="1">
    <location>
        <begin position="362"/>
        <end position="433"/>
    </location>
</feature>
<evidence type="ECO:0000256" key="1">
    <source>
        <dbReference type="SAM" id="Coils"/>
    </source>
</evidence>
<dbReference type="AlphaFoldDB" id="A0A0F3HPW2"/>
<name>A0A0F3HPW2_9STRE</name>
<dbReference type="Gene3D" id="3.40.50.300">
    <property type="entry name" value="P-loop containing nucleotide triphosphate hydrolases"/>
    <property type="match status" value="1"/>
</dbReference>
<dbReference type="SUPFAM" id="SSF52540">
    <property type="entry name" value="P-loop containing nucleoside triphosphate hydrolases"/>
    <property type="match status" value="1"/>
</dbReference>